<name>A0A6A7ZG51_9PSED</name>
<comment type="caution">
    <text evidence="9">The sequence shown here is derived from an EMBL/GenBank/DDBJ whole genome shotgun (WGS) entry which is preliminary data.</text>
</comment>
<dbReference type="RefSeq" id="WP_048391759.1">
    <property type="nucleotide sequence ID" value="NZ_CP181271.1"/>
</dbReference>
<keyword evidence="4 5" id="KW-0472">Membrane</keyword>
<feature type="transmembrane region" description="Helical" evidence="5">
    <location>
        <begin position="116"/>
        <end position="142"/>
    </location>
</feature>
<evidence type="ECO:0000256" key="4">
    <source>
        <dbReference type="ARBA" id="ARBA00023136"/>
    </source>
</evidence>
<evidence type="ECO:0000256" key="3">
    <source>
        <dbReference type="ARBA" id="ARBA00022989"/>
    </source>
</evidence>
<dbReference type="GO" id="GO:0016020">
    <property type="term" value="C:membrane"/>
    <property type="evidence" value="ECO:0007669"/>
    <property type="project" value="UniProtKB-SubCell"/>
</dbReference>
<dbReference type="GO" id="GO:0006457">
    <property type="term" value="P:protein folding"/>
    <property type="evidence" value="ECO:0007669"/>
    <property type="project" value="InterPro"/>
</dbReference>
<evidence type="ECO:0000313" key="10">
    <source>
        <dbReference type="Proteomes" id="UP000447574"/>
    </source>
</evidence>
<dbReference type="EMBL" id="WIVX01000374">
    <property type="protein sequence ID" value="MQU35461.1"/>
    <property type="molecule type" value="Genomic_DNA"/>
</dbReference>
<reference evidence="10 11" key="1">
    <citation type="submission" date="2019-10" db="EMBL/GenBank/DDBJ databases">
        <title>Evaluation of single-gene subtyping targets for Pseudomonas.</title>
        <authorList>
            <person name="Reichler S.J."/>
            <person name="Orsi R.H."/>
            <person name="Wiedmann M."/>
            <person name="Martin N.H."/>
            <person name="Murphy S.I."/>
        </authorList>
    </citation>
    <scope>NUCLEOTIDE SEQUENCE [LARGE SCALE GENOMIC DNA]</scope>
    <source>
        <strain evidence="7 13">FSL R10-1637</strain>
        <strain evidence="9 11">FSL R10-1876</strain>
        <strain evidence="8 12">FSL R10-2107</strain>
        <strain evidence="6 10">FSL R10-2932</strain>
    </source>
</reference>
<dbReference type="SUPFAM" id="SSF158442">
    <property type="entry name" value="DsbB-like"/>
    <property type="match status" value="1"/>
</dbReference>
<dbReference type="InterPro" id="IPR003752">
    <property type="entry name" value="DiS_bond_form_DsbB/BdbC"/>
</dbReference>
<evidence type="ECO:0000256" key="1">
    <source>
        <dbReference type="ARBA" id="ARBA00004141"/>
    </source>
</evidence>
<dbReference type="Proteomes" id="UP000478064">
    <property type="component" value="Unassembled WGS sequence"/>
</dbReference>
<sequence length="199" mass="21873">MNRFSNKVAVGWGEYASPLLYVYLLGMMAVLAGILTTAMTLQYVDGELPCPLCLLQRAAMLGVCFGIMQQLRHGYSWFNTGICLAFSVLLLIISVRQTLLDIYPRPGHAYVGSAVFGLHMPVWSVIIALCLITAIALQLIIWGANKQVADKSIGLYPGLKTIAWALSFYVIAIGVVNFVSVGVQCEFNQCHTFSYQLLD</sequence>
<dbReference type="Gene3D" id="1.20.1550.10">
    <property type="entry name" value="DsbB-like"/>
    <property type="match status" value="1"/>
</dbReference>
<feature type="transmembrane region" description="Helical" evidence="5">
    <location>
        <begin position="162"/>
        <end position="183"/>
    </location>
</feature>
<dbReference type="Proteomes" id="UP000447574">
    <property type="component" value="Unassembled WGS sequence"/>
</dbReference>
<dbReference type="GO" id="GO:0015035">
    <property type="term" value="F:protein-disulfide reductase activity"/>
    <property type="evidence" value="ECO:0007669"/>
    <property type="project" value="InterPro"/>
</dbReference>
<dbReference type="InterPro" id="IPR023380">
    <property type="entry name" value="DsbB-like_sf"/>
</dbReference>
<dbReference type="AlphaFoldDB" id="A0A6A7ZG51"/>
<evidence type="ECO:0000313" key="6">
    <source>
        <dbReference type="EMBL" id="MQT78111.1"/>
    </source>
</evidence>
<keyword evidence="2 5" id="KW-0812">Transmembrane</keyword>
<keyword evidence="12" id="KW-1185">Reference proteome</keyword>
<dbReference type="Proteomes" id="UP000470186">
    <property type="component" value="Unassembled WGS sequence"/>
</dbReference>
<feature type="transmembrane region" description="Helical" evidence="5">
    <location>
        <begin position="74"/>
        <end position="95"/>
    </location>
</feature>
<dbReference type="EMBL" id="WIVV01000257">
    <property type="protein sequence ID" value="MQU46083.1"/>
    <property type="molecule type" value="Genomic_DNA"/>
</dbReference>
<feature type="transmembrane region" description="Helical" evidence="5">
    <location>
        <begin position="20"/>
        <end position="41"/>
    </location>
</feature>
<evidence type="ECO:0000313" key="7">
    <source>
        <dbReference type="EMBL" id="MQU04707.1"/>
    </source>
</evidence>
<evidence type="ECO:0000256" key="5">
    <source>
        <dbReference type="SAM" id="Phobius"/>
    </source>
</evidence>
<evidence type="ECO:0000313" key="8">
    <source>
        <dbReference type="EMBL" id="MQU35461.1"/>
    </source>
</evidence>
<evidence type="ECO:0000313" key="9">
    <source>
        <dbReference type="EMBL" id="MQU46083.1"/>
    </source>
</evidence>
<dbReference type="EMBL" id="WIVU01000004">
    <property type="protein sequence ID" value="MQU04707.1"/>
    <property type="molecule type" value="Genomic_DNA"/>
</dbReference>
<evidence type="ECO:0000313" key="13">
    <source>
        <dbReference type="Proteomes" id="UP000478064"/>
    </source>
</evidence>
<proteinExistence type="predicted"/>
<evidence type="ECO:0000313" key="12">
    <source>
        <dbReference type="Proteomes" id="UP000470186"/>
    </source>
</evidence>
<protein>
    <submittedName>
        <fullName evidence="9">Disulfide bond formation protein B</fullName>
    </submittedName>
</protein>
<dbReference type="Proteomes" id="UP000466863">
    <property type="component" value="Unassembled WGS sequence"/>
</dbReference>
<dbReference type="Pfam" id="PF02600">
    <property type="entry name" value="DsbB"/>
    <property type="match status" value="1"/>
</dbReference>
<comment type="subcellular location">
    <subcellularLocation>
        <location evidence="1">Membrane</location>
        <topology evidence="1">Multi-pass membrane protein</topology>
    </subcellularLocation>
</comment>
<accession>A0A6A7ZG51</accession>
<keyword evidence="3 5" id="KW-1133">Transmembrane helix</keyword>
<organism evidence="9 11">
    <name type="scientific">Pseudomonas helleri</name>
    <dbReference type="NCBI Taxonomy" id="1608996"/>
    <lineage>
        <taxon>Bacteria</taxon>
        <taxon>Pseudomonadati</taxon>
        <taxon>Pseudomonadota</taxon>
        <taxon>Gammaproteobacteria</taxon>
        <taxon>Pseudomonadales</taxon>
        <taxon>Pseudomonadaceae</taxon>
        <taxon>Pseudomonas</taxon>
    </lineage>
</organism>
<evidence type="ECO:0000256" key="2">
    <source>
        <dbReference type="ARBA" id="ARBA00022692"/>
    </source>
</evidence>
<evidence type="ECO:0000313" key="11">
    <source>
        <dbReference type="Proteomes" id="UP000466863"/>
    </source>
</evidence>
<gene>
    <name evidence="7" type="ORF">GHO27_03290</name>
    <name evidence="9" type="ORF">GHO28_26820</name>
    <name evidence="8" type="ORF">GHO30_29630</name>
    <name evidence="6" type="ORF">GHO37_28195</name>
</gene>
<dbReference type="EMBL" id="WIWF01000250">
    <property type="protein sequence ID" value="MQT78111.1"/>
    <property type="molecule type" value="Genomic_DNA"/>
</dbReference>